<reference evidence="6" key="1">
    <citation type="submission" date="2023-11" db="EMBL/GenBank/DDBJ databases">
        <title>The genome sequences of three competitors of mushroom-forming fungi.</title>
        <authorList>
            <person name="Beijen E."/>
            <person name="Ohm R.A."/>
        </authorList>
    </citation>
    <scope>NUCLEOTIDE SEQUENCE</scope>
    <source>
        <strain evidence="6">CBS 100526</strain>
    </source>
</reference>
<dbReference type="RefSeq" id="XP_062754795.1">
    <property type="nucleotide sequence ID" value="XM_062900853.1"/>
</dbReference>
<organism evidence="6 7">
    <name type="scientific">Trichoderma aggressivum f. europaeum</name>
    <dbReference type="NCBI Taxonomy" id="173218"/>
    <lineage>
        <taxon>Eukaryota</taxon>
        <taxon>Fungi</taxon>
        <taxon>Dikarya</taxon>
        <taxon>Ascomycota</taxon>
        <taxon>Pezizomycotina</taxon>
        <taxon>Sordariomycetes</taxon>
        <taxon>Hypocreomycetidae</taxon>
        <taxon>Hypocreales</taxon>
        <taxon>Hypocreaceae</taxon>
        <taxon>Trichoderma</taxon>
    </lineage>
</organism>
<dbReference type="PROSITE" id="PS00678">
    <property type="entry name" value="WD_REPEATS_1"/>
    <property type="match status" value="1"/>
</dbReference>
<dbReference type="Gene3D" id="2.130.10.10">
    <property type="entry name" value="YVTN repeat-like/Quinoprotein amine dehydrogenase"/>
    <property type="match status" value="2"/>
</dbReference>
<evidence type="ECO:0000256" key="3">
    <source>
        <dbReference type="ARBA" id="ARBA00046343"/>
    </source>
</evidence>
<dbReference type="AlphaFoldDB" id="A0AAE1IE03"/>
<evidence type="ECO:0000256" key="1">
    <source>
        <dbReference type="ARBA" id="ARBA00022574"/>
    </source>
</evidence>
<evidence type="ECO:0000256" key="4">
    <source>
        <dbReference type="PROSITE-ProRule" id="PRU00221"/>
    </source>
</evidence>
<keyword evidence="1 4" id="KW-0853">WD repeat</keyword>
<feature type="repeat" description="WD" evidence="4">
    <location>
        <begin position="42"/>
        <end position="67"/>
    </location>
</feature>
<dbReference type="SMART" id="SM00320">
    <property type="entry name" value="WD40"/>
    <property type="match status" value="6"/>
</dbReference>
<dbReference type="GO" id="GO:0006406">
    <property type="term" value="P:mRNA export from nucleus"/>
    <property type="evidence" value="ECO:0007669"/>
    <property type="project" value="InterPro"/>
</dbReference>
<dbReference type="InterPro" id="IPR001680">
    <property type="entry name" value="WD40_rpt"/>
</dbReference>
<dbReference type="PANTHER" id="PTHR22839:SF0">
    <property type="entry name" value="THO COMPLEX SUBUNIT 3"/>
    <property type="match status" value="1"/>
</dbReference>
<feature type="region of interest" description="Disordered" evidence="5">
    <location>
        <begin position="323"/>
        <end position="348"/>
    </location>
</feature>
<comment type="caution">
    <text evidence="6">The sequence shown here is derived from an EMBL/GenBank/DDBJ whole genome shotgun (WGS) entry which is preliminary data.</text>
</comment>
<dbReference type="PANTHER" id="PTHR22839">
    <property type="entry name" value="THO COMPLEX SUBUNIT 3 THO3"/>
    <property type="match status" value="1"/>
</dbReference>
<accession>A0AAE1IE03</accession>
<dbReference type="EMBL" id="JAWRVG010000024">
    <property type="protein sequence ID" value="KAK4071218.1"/>
    <property type="molecule type" value="Genomic_DNA"/>
</dbReference>
<protein>
    <recommendedName>
        <fullName evidence="8">THO complex subunit 3</fullName>
    </recommendedName>
</protein>
<dbReference type="PROSITE" id="PS50082">
    <property type="entry name" value="WD_REPEATS_2"/>
    <property type="match status" value="3"/>
</dbReference>
<evidence type="ECO:0000313" key="6">
    <source>
        <dbReference type="EMBL" id="KAK4071218.1"/>
    </source>
</evidence>
<evidence type="ECO:0000256" key="2">
    <source>
        <dbReference type="ARBA" id="ARBA00022737"/>
    </source>
</evidence>
<gene>
    <name evidence="6" type="ORF">Triagg1_6249</name>
</gene>
<feature type="repeat" description="WD" evidence="4">
    <location>
        <begin position="215"/>
        <end position="247"/>
    </location>
</feature>
<name>A0AAE1IE03_9HYPO</name>
<keyword evidence="2" id="KW-0677">Repeat</keyword>
<dbReference type="InterPro" id="IPR015943">
    <property type="entry name" value="WD40/YVTN_repeat-like_dom_sf"/>
</dbReference>
<keyword evidence="7" id="KW-1185">Reference proteome</keyword>
<dbReference type="Pfam" id="PF00400">
    <property type="entry name" value="WD40"/>
    <property type="match status" value="4"/>
</dbReference>
<feature type="repeat" description="WD" evidence="4">
    <location>
        <begin position="79"/>
        <end position="121"/>
    </location>
</feature>
<dbReference type="InterPro" id="IPR019775">
    <property type="entry name" value="WD40_repeat_CS"/>
</dbReference>
<evidence type="ECO:0000256" key="5">
    <source>
        <dbReference type="SAM" id="MobiDB-lite"/>
    </source>
</evidence>
<dbReference type="SUPFAM" id="SSF50978">
    <property type="entry name" value="WD40 repeat-like"/>
    <property type="match status" value="1"/>
</dbReference>
<dbReference type="Proteomes" id="UP001273209">
    <property type="component" value="Unassembled WGS sequence"/>
</dbReference>
<dbReference type="GO" id="GO:0000445">
    <property type="term" value="C:THO complex part of transcription export complex"/>
    <property type="evidence" value="ECO:0007669"/>
    <property type="project" value="TreeGrafter"/>
</dbReference>
<evidence type="ECO:0008006" key="8">
    <source>
        <dbReference type="Google" id="ProtNLM"/>
    </source>
</evidence>
<feature type="compositionally biased region" description="Basic and acidic residues" evidence="5">
    <location>
        <begin position="330"/>
        <end position="342"/>
    </location>
</feature>
<dbReference type="InterPro" id="IPR020472">
    <property type="entry name" value="WD40_PAC1"/>
</dbReference>
<dbReference type="InterPro" id="IPR036322">
    <property type="entry name" value="WD40_repeat_dom_sf"/>
</dbReference>
<proteinExistence type="inferred from homology"/>
<sequence length="360" mass="39191">MAPILRPRMSLSKDRFPTYFNNLRSQPYTDPNSSRAAGPLNLRSIAWNPPGTLIATGSADRTLRVWNPEKPNVKFSTELKGHQAGIEKVAFNPTKDAELCSLSSDGVVRFWDVRTKACFNEVTGLGDAMTLVWAPDGQTLLVGNRSDNIFVLSPTQSTPLASHQQTVQTNQIAFCWSGKKIFVTTSEGQIRILSYPEFEPVLRLGDGDDAAEFTLKGHTASCLTAELQPMGRYLATGGANSIIALWDTTDWLCQRTITRMTGPVRSISFTFDGSYVVGGSDEGKSATWEAAVICLGRQWRPDTMPSVLAGQVPDALLIHHPNRQRTGSNARRDGGARPHVQDGRIMSSGGLGADPLLFGV</sequence>
<dbReference type="InterPro" id="IPR040132">
    <property type="entry name" value="Tex1/THOC3"/>
</dbReference>
<evidence type="ECO:0000313" key="7">
    <source>
        <dbReference type="Proteomes" id="UP001273209"/>
    </source>
</evidence>
<comment type="similarity">
    <text evidence="3">Belongs to the THOC3 family.</text>
</comment>
<dbReference type="GeneID" id="87920757"/>
<dbReference type="PRINTS" id="PR00320">
    <property type="entry name" value="GPROTEINBRPT"/>
</dbReference>
<dbReference type="FunFam" id="2.130.10.10:FF:000870">
    <property type="entry name" value="WD repeat-containing protein"/>
    <property type="match status" value="1"/>
</dbReference>
<dbReference type="PROSITE" id="PS50294">
    <property type="entry name" value="WD_REPEATS_REGION"/>
    <property type="match status" value="3"/>
</dbReference>